<protein>
    <submittedName>
        <fullName evidence="1">Uncharacterized protein</fullName>
    </submittedName>
</protein>
<dbReference type="EMBL" id="GECU01000730">
    <property type="protein sequence ID" value="JAT06977.1"/>
    <property type="molecule type" value="Transcribed_RNA"/>
</dbReference>
<proteinExistence type="predicted"/>
<gene>
    <name evidence="1" type="ORF">g.51158</name>
</gene>
<feature type="non-terminal residue" evidence="1">
    <location>
        <position position="111"/>
    </location>
</feature>
<reference evidence="1" key="1">
    <citation type="submission" date="2015-11" db="EMBL/GenBank/DDBJ databases">
        <title>De novo transcriptome assembly of four potential Pierce s Disease insect vectors from Arizona vineyards.</title>
        <authorList>
            <person name="Tassone E.E."/>
        </authorList>
    </citation>
    <scope>NUCLEOTIDE SEQUENCE</scope>
</reference>
<accession>A0A1B6K691</accession>
<feature type="non-terminal residue" evidence="1">
    <location>
        <position position="1"/>
    </location>
</feature>
<sequence length="111" mass="11539">TLDMPGAEGQCVCDPTKCSPPPSCELPTILSTKPVSGVPGDCCDIEECVVPSERNCTEDSCPVEKDCPDDSYRHSDGCQCLPTPCPGKACPQGTWAKIMSPGTGKSGTCCP</sequence>
<evidence type="ECO:0000313" key="1">
    <source>
        <dbReference type="EMBL" id="JAT06977.1"/>
    </source>
</evidence>
<name>A0A1B6K691_9HEMI</name>
<dbReference type="AlphaFoldDB" id="A0A1B6K691"/>
<organism evidence="1">
    <name type="scientific">Homalodisca liturata</name>
    <dbReference type="NCBI Taxonomy" id="320908"/>
    <lineage>
        <taxon>Eukaryota</taxon>
        <taxon>Metazoa</taxon>
        <taxon>Ecdysozoa</taxon>
        <taxon>Arthropoda</taxon>
        <taxon>Hexapoda</taxon>
        <taxon>Insecta</taxon>
        <taxon>Pterygota</taxon>
        <taxon>Neoptera</taxon>
        <taxon>Paraneoptera</taxon>
        <taxon>Hemiptera</taxon>
        <taxon>Auchenorrhyncha</taxon>
        <taxon>Membracoidea</taxon>
        <taxon>Cicadellidae</taxon>
        <taxon>Cicadellinae</taxon>
        <taxon>Proconiini</taxon>
        <taxon>Homalodisca</taxon>
    </lineage>
</organism>